<keyword evidence="1" id="KW-0229">DNA integration</keyword>
<evidence type="ECO:0000313" key="5">
    <source>
        <dbReference type="EMBL" id="MEI5996272.1"/>
    </source>
</evidence>
<dbReference type="RefSeq" id="WP_336596709.1">
    <property type="nucleotide sequence ID" value="NZ_JACFYJ010000003.1"/>
</dbReference>
<dbReference type="Gene3D" id="1.10.150.130">
    <property type="match status" value="1"/>
</dbReference>
<evidence type="ECO:0000259" key="4">
    <source>
        <dbReference type="PROSITE" id="PS51900"/>
    </source>
</evidence>
<feature type="domain" description="Core-binding (CB)" evidence="4">
    <location>
        <begin position="52"/>
        <end position="156"/>
    </location>
</feature>
<accession>A0ABU8IL16</accession>
<dbReference type="PROSITE" id="PS51900">
    <property type="entry name" value="CB"/>
    <property type="match status" value="1"/>
</dbReference>
<keyword evidence="2 3" id="KW-0238">DNA-binding</keyword>
<organism evidence="5 6">
    <name type="scientific">Paraburkholderia bengalensis</name>
    <dbReference type="NCBI Taxonomy" id="2747562"/>
    <lineage>
        <taxon>Bacteria</taxon>
        <taxon>Pseudomonadati</taxon>
        <taxon>Pseudomonadota</taxon>
        <taxon>Betaproteobacteria</taxon>
        <taxon>Burkholderiales</taxon>
        <taxon>Burkholderiaceae</taxon>
        <taxon>Paraburkholderia</taxon>
    </lineage>
</organism>
<dbReference type="EMBL" id="JACFYJ010000003">
    <property type="protein sequence ID" value="MEI5996272.1"/>
    <property type="molecule type" value="Genomic_DNA"/>
</dbReference>
<evidence type="ECO:0000313" key="6">
    <source>
        <dbReference type="Proteomes" id="UP001386437"/>
    </source>
</evidence>
<sequence length="181" mass="19949">MKYVGLQHTASPASSPFIYRGVPIRPIEFLDAKQPFSITSSDSLTSLNEAAAQDILATRRFLAQCESPGTARAYERELDRILLWAWAEAGKPLSALTTGDFSDYASFLADPQPRSIWCGSKTRRESVNWRPFEGALQDKARNTSVSVTTSLMRFLTEIGYVQHSTIPSSKQPASTGHAPSH</sequence>
<dbReference type="Proteomes" id="UP001386437">
    <property type="component" value="Unassembled WGS sequence"/>
</dbReference>
<protein>
    <recommendedName>
        <fullName evidence="4">Core-binding (CB) domain-containing protein</fullName>
    </recommendedName>
</protein>
<dbReference type="InterPro" id="IPR044068">
    <property type="entry name" value="CB"/>
</dbReference>
<dbReference type="InterPro" id="IPR010998">
    <property type="entry name" value="Integrase_recombinase_N"/>
</dbReference>
<name>A0ABU8IL16_9BURK</name>
<evidence type="ECO:0000256" key="2">
    <source>
        <dbReference type="ARBA" id="ARBA00023125"/>
    </source>
</evidence>
<keyword evidence="6" id="KW-1185">Reference proteome</keyword>
<evidence type="ECO:0000256" key="1">
    <source>
        <dbReference type="ARBA" id="ARBA00022908"/>
    </source>
</evidence>
<reference evidence="5 6" key="1">
    <citation type="journal article" date="2022" name="Arch. Microbiol.">
        <title>Paraburkholderia bengalensis sp. nov. isolated from roots of Oryza sativa, IR64.</title>
        <authorList>
            <person name="Nag P."/>
            <person name="Mondal N."/>
            <person name="Sarkar J."/>
            <person name="Das S."/>
        </authorList>
    </citation>
    <scope>NUCLEOTIDE SEQUENCE [LARGE SCALE GENOMIC DNA]</scope>
    <source>
        <strain evidence="5 6">IR64_4_BI</strain>
    </source>
</reference>
<gene>
    <name evidence="5" type="ORF">H3V53_03340</name>
</gene>
<proteinExistence type="predicted"/>
<comment type="caution">
    <text evidence="5">The sequence shown here is derived from an EMBL/GenBank/DDBJ whole genome shotgun (WGS) entry which is preliminary data.</text>
</comment>
<evidence type="ECO:0000256" key="3">
    <source>
        <dbReference type="PROSITE-ProRule" id="PRU01248"/>
    </source>
</evidence>